<sequence length="43" mass="5105">MFDVLSFLIKNNFLFCMKFSRYIRAASIACTKREGYRVENSFS</sequence>
<keyword evidence="2" id="KW-1185">Reference proteome</keyword>
<comment type="caution">
    <text evidence="1">The sequence shown here is derived from an EMBL/GenBank/DDBJ whole genome shotgun (WGS) entry which is preliminary data.</text>
</comment>
<name>B0MC27_ANACD</name>
<dbReference type="STRING" id="411490.ANACAC_01117"/>
<proteinExistence type="predicted"/>
<organism evidence="1 2">
    <name type="scientific">Anaerostipes caccae (strain DSM 14662 / CCUG 47493 / JCM 13470 / NCIMB 13811 / L1-92)</name>
    <dbReference type="NCBI Taxonomy" id="411490"/>
    <lineage>
        <taxon>Bacteria</taxon>
        <taxon>Bacillati</taxon>
        <taxon>Bacillota</taxon>
        <taxon>Clostridia</taxon>
        <taxon>Lachnospirales</taxon>
        <taxon>Lachnospiraceae</taxon>
        <taxon>Anaerostipes</taxon>
    </lineage>
</organism>
<accession>B0MC27</accession>
<protein>
    <submittedName>
        <fullName evidence="1">Uncharacterized protein</fullName>
    </submittedName>
</protein>
<reference evidence="1" key="2">
    <citation type="submission" date="2013-11" db="EMBL/GenBank/DDBJ databases">
        <title>Draft genome sequence of Anaerostipes caccae (DSM 14662).</title>
        <authorList>
            <person name="Sudarsanam P."/>
            <person name="Ley R."/>
            <person name="Guruge J."/>
            <person name="Turnbaugh P.J."/>
            <person name="Mahowald M."/>
            <person name="Liep D."/>
            <person name="Gordon J."/>
        </authorList>
    </citation>
    <scope>NUCLEOTIDE SEQUENCE</scope>
    <source>
        <strain evidence="1">DSM 14662</strain>
    </source>
</reference>
<dbReference type="Proteomes" id="UP000004935">
    <property type="component" value="Unassembled WGS sequence"/>
</dbReference>
<dbReference type="HOGENOM" id="CLU_3228777_0_0_9"/>
<evidence type="ECO:0000313" key="2">
    <source>
        <dbReference type="Proteomes" id="UP000004935"/>
    </source>
</evidence>
<dbReference type="EMBL" id="ABAX03000011">
    <property type="protein sequence ID" value="EDR98302.1"/>
    <property type="molecule type" value="Genomic_DNA"/>
</dbReference>
<evidence type="ECO:0000313" key="1">
    <source>
        <dbReference type="EMBL" id="EDR98302.1"/>
    </source>
</evidence>
<gene>
    <name evidence="1" type="ORF">ANACAC_01117</name>
</gene>
<reference evidence="1" key="1">
    <citation type="submission" date="2007-11" db="EMBL/GenBank/DDBJ databases">
        <authorList>
            <person name="Fulton L."/>
            <person name="Clifton S."/>
            <person name="Fulton B."/>
            <person name="Xu J."/>
            <person name="Minx P."/>
            <person name="Pepin K.H."/>
            <person name="Johnson M."/>
            <person name="Thiruvilangam P."/>
            <person name="Bhonagiri V."/>
            <person name="Nash W.E."/>
            <person name="Mardis E.R."/>
            <person name="Wilson R.K."/>
        </authorList>
    </citation>
    <scope>NUCLEOTIDE SEQUENCE [LARGE SCALE GENOMIC DNA]</scope>
    <source>
        <strain evidence="1">DSM 14662</strain>
    </source>
</reference>
<dbReference type="AlphaFoldDB" id="B0MC27"/>